<dbReference type="FunFam" id="3.40.50.300:FF:000158">
    <property type="entry name" value="Site-determining protein"/>
    <property type="match status" value="1"/>
</dbReference>
<dbReference type="CDD" id="cd02038">
    <property type="entry name" value="FlhG-like"/>
    <property type="match status" value="1"/>
</dbReference>
<dbReference type="PANTHER" id="PTHR43384:SF4">
    <property type="entry name" value="CELLULOSE BIOSYNTHESIS PROTEIN BCSQ-RELATED"/>
    <property type="match status" value="1"/>
</dbReference>
<dbReference type="PIRSF" id="PIRSF003092">
    <property type="entry name" value="MinD"/>
    <property type="match status" value="1"/>
</dbReference>
<dbReference type="OrthoDB" id="9816297at2"/>
<proteinExistence type="predicted"/>
<keyword evidence="2" id="KW-0067">ATP-binding</keyword>
<reference evidence="3 4" key="1">
    <citation type="journal article" date="2010" name="J. Bacteriol.">
        <title>Genome sequence of the oligotrophic marine Gammaproteobacterium HTCC2143, isolated from the Oregon Coast.</title>
        <authorList>
            <person name="Oh H.M."/>
            <person name="Kang I."/>
            <person name="Ferriera S."/>
            <person name="Giovannoni S.J."/>
            <person name="Cho J.C."/>
        </authorList>
    </citation>
    <scope>NUCLEOTIDE SEQUENCE [LARGE SCALE GENOMIC DNA]</scope>
    <source>
        <strain evidence="3 4">HTCC2143</strain>
    </source>
</reference>
<keyword evidence="1" id="KW-0547">Nucleotide-binding</keyword>
<sequence>MSSSHPVQVIAVTGGKGGVGKSNVSINLSVSLANMGRRVALLDADLGLANIDVLLGLRPNRNLENVLAGECSLMDIMLTGPGGIRIIPASSGTQKMTMLGSMEHAGLIHAFSEISHQIDVLVIDTAAGISDSVVSFVRASQEVLVVVCDEPSSITDAYALIKLLSKEYDVDRFRVVANMTRSPQEGKNLFNKLNQVTDRFLDVTLQYVGSVPFDESVRKAVQRQKAVVELFPSCKAAIAIKNIAETVDRWPLPSSPRGHLEFFVERLVQGVSGQQ</sequence>
<evidence type="ECO:0000313" key="3">
    <source>
        <dbReference type="EMBL" id="EAW31400.1"/>
    </source>
</evidence>
<dbReference type="Gene3D" id="3.40.50.300">
    <property type="entry name" value="P-loop containing nucleotide triphosphate hydrolases"/>
    <property type="match status" value="1"/>
</dbReference>
<dbReference type="GO" id="GO:0005524">
    <property type="term" value="F:ATP binding"/>
    <property type="evidence" value="ECO:0007669"/>
    <property type="project" value="UniProtKB-KW"/>
</dbReference>
<evidence type="ECO:0000256" key="1">
    <source>
        <dbReference type="ARBA" id="ARBA00022741"/>
    </source>
</evidence>
<comment type="caution">
    <text evidence="3">The sequence shown here is derived from an EMBL/GenBank/DDBJ whole genome shotgun (WGS) entry which is preliminary data.</text>
</comment>
<dbReference type="GO" id="GO:0009898">
    <property type="term" value="C:cytoplasmic side of plasma membrane"/>
    <property type="evidence" value="ECO:0007669"/>
    <property type="project" value="TreeGrafter"/>
</dbReference>
<keyword evidence="4" id="KW-1185">Reference proteome</keyword>
<accession>A0YC81</accession>
<dbReference type="GO" id="GO:0051782">
    <property type="term" value="P:negative regulation of cell division"/>
    <property type="evidence" value="ECO:0007669"/>
    <property type="project" value="TreeGrafter"/>
</dbReference>
<dbReference type="STRING" id="247633.GP2143_07619"/>
<dbReference type="Pfam" id="PF10609">
    <property type="entry name" value="ParA"/>
    <property type="match status" value="1"/>
</dbReference>
<dbReference type="GO" id="GO:0016887">
    <property type="term" value="F:ATP hydrolysis activity"/>
    <property type="evidence" value="ECO:0007669"/>
    <property type="project" value="TreeGrafter"/>
</dbReference>
<dbReference type="InterPro" id="IPR033756">
    <property type="entry name" value="YlxH/NBP35"/>
</dbReference>
<dbReference type="PANTHER" id="PTHR43384">
    <property type="entry name" value="SEPTUM SITE-DETERMINING PROTEIN MIND HOMOLOG, CHLOROPLASTIC-RELATED"/>
    <property type="match status" value="1"/>
</dbReference>
<dbReference type="InterPro" id="IPR027417">
    <property type="entry name" value="P-loop_NTPase"/>
</dbReference>
<dbReference type="InterPro" id="IPR025501">
    <property type="entry name" value="MinD_FleN"/>
</dbReference>
<dbReference type="Proteomes" id="UP000004931">
    <property type="component" value="Unassembled WGS sequence"/>
</dbReference>
<dbReference type="GO" id="GO:0005829">
    <property type="term" value="C:cytosol"/>
    <property type="evidence" value="ECO:0007669"/>
    <property type="project" value="TreeGrafter"/>
</dbReference>
<dbReference type="InterPro" id="IPR050625">
    <property type="entry name" value="ParA/MinD_ATPase"/>
</dbReference>
<dbReference type="EMBL" id="AAVT01000003">
    <property type="protein sequence ID" value="EAW31400.1"/>
    <property type="molecule type" value="Genomic_DNA"/>
</dbReference>
<dbReference type="eggNOG" id="COG0455">
    <property type="taxonomic scope" value="Bacteria"/>
</dbReference>
<dbReference type="SUPFAM" id="SSF52540">
    <property type="entry name" value="P-loop containing nucleoside triphosphate hydrolases"/>
    <property type="match status" value="1"/>
</dbReference>
<protein>
    <submittedName>
        <fullName evidence="3">Cobyrinic acid a,c-diamide synthase</fullName>
    </submittedName>
</protein>
<evidence type="ECO:0000256" key="2">
    <source>
        <dbReference type="ARBA" id="ARBA00022840"/>
    </source>
</evidence>
<organism evidence="3 4">
    <name type="scientific">marine gamma proteobacterium HTCC2143</name>
    <dbReference type="NCBI Taxonomy" id="247633"/>
    <lineage>
        <taxon>Bacteria</taxon>
        <taxon>Pseudomonadati</taxon>
        <taxon>Pseudomonadota</taxon>
        <taxon>Gammaproteobacteria</taxon>
        <taxon>Cellvibrionales</taxon>
        <taxon>Spongiibacteraceae</taxon>
        <taxon>BD1-7 clade</taxon>
    </lineage>
</organism>
<name>A0YC81_9GAMM</name>
<gene>
    <name evidence="3" type="ORF">GP2143_07619</name>
</gene>
<evidence type="ECO:0000313" key="4">
    <source>
        <dbReference type="Proteomes" id="UP000004931"/>
    </source>
</evidence>
<dbReference type="InterPro" id="IPR033875">
    <property type="entry name" value="FlhG"/>
</dbReference>
<dbReference type="AlphaFoldDB" id="A0YC81"/>